<reference evidence="2" key="1">
    <citation type="submission" date="2017-09" db="EMBL/GenBank/DDBJ databases">
        <title>Depth-based differentiation of microbial function through sediment-hosted aquifers and enrichment of novel symbionts in the deep terrestrial subsurface.</title>
        <authorList>
            <person name="Probst A.J."/>
            <person name="Ladd B."/>
            <person name="Jarett J.K."/>
            <person name="Geller-Mcgrath D.E."/>
            <person name="Sieber C.M.K."/>
            <person name="Emerson J.B."/>
            <person name="Anantharaman K."/>
            <person name="Thomas B.C."/>
            <person name="Malmstrom R."/>
            <person name="Stieglmeier M."/>
            <person name="Klingl A."/>
            <person name="Woyke T."/>
            <person name="Ryan C.M."/>
            <person name="Banfield J.F."/>
        </authorList>
    </citation>
    <scope>NUCLEOTIDE SEQUENCE [LARGE SCALE GENOMIC DNA]</scope>
</reference>
<name>A0A2M7W4F7_9BACT</name>
<proteinExistence type="predicted"/>
<evidence type="ECO:0000313" key="2">
    <source>
        <dbReference type="Proteomes" id="UP000230137"/>
    </source>
</evidence>
<dbReference type="Proteomes" id="UP000230137">
    <property type="component" value="Unassembled WGS sequence"/>
</dbReference>
<dbReference type="EMBL" id="PFQF01000028">
    <property type="protein sequence ID" value="PJA20428.1"/>
    <property type="molecule type" value="Genomic_DNA"/>
</dbReference>
<comment type="caution">
    <text evidence="1">The sequence shown here is derived from an EMBL/GenBank/DDBJ whole genome shotgun (WGS) entry which is preliminary data.</text>
</comment>
<sequence>MSNIYHKKLAIGRWQKMSFFEQMANIGSEVERSANWKEKDKYNFELAVERALELMDQTINDKKNKKRLRELCRLREVFVDWRFENNYKSSLQNWRSYFYPFIIAHRAQ</sequence>
<organism evidence="1 2">
    <name type="scientific">Candidatus Berkelbacteria bacterium CG_4_10_14_0_2_um_filter_35_9_33_12</name>
    <dbReference type="NCBI Taxonomy" id="1974499"/>
    <lineage>
        <taxon>Bacteria</taxon>
        <taxon>Candidatus Berkelbacteria</taxon>
    </lineage>
</organism>
<protein>
    <submittedName>
        <fullName evidence="1">Uncharacterized protein</fullName>
    </submittedName>
</protein>
<evidence type="ECO:0000313" key="1">
    <source>
        <dbReference type="EMBL" id="PJA20428.1"/>
    </source>
</evidence>
<gene>
    <name evidence="1" type="ORF">COX60_01840</name>
</gene>
<dbReference type="AlphaFoldDB" id="A0A2M7W4F7"/>
<accession>A0A2M7W4F7</accession>